<dbReference type="eggNOG" id="COG3859">
    <property type="taxonomic scope" value="Bacteria"/>
</dbReference>
<protein>
    <submittedName>
        <fullName evidence="2">Energy-coupled thiamine transporter ThiT</fullName>
    </submittedName>
</protein>
<sequence length="194" mass="20941">MGRSGSLNVITEGAVVVALCVALSFIPLQTPHGAIDIQLGAIPMILYAFRRGPYLGMVAGLLWGLVQIVDGQAMKNFLSVLQLLMEYPLAYACLGLAGIFSTGIKRNITRRRLTTAVMIVSGVVLATLIAWTWRYLAGAFVWSQYAPKSVNPFLYSLVFNGTSAALNLALSTVVLLILANVAPKLFIPKDEKKV</sequence>
<feature type="transmembrane region" description="Helical" evidence="1">
    <location>
        <begin position="153"/>
        <end position="179"/>
    </location>
</feature>
<proteinExistence type="predicted"/>
<dbReference type="GO" id="GO:0015234">
    <property type="term" value="F:thiamine transmembrane transporter activity"/>
    <property type="evidence" value="ECO:0007669"/>
    <property type="project" value="InterPro"/>
</dbReference>
<dbReference type="OrthoDB" id="9795813at2"/>
<dbReference type="InterPro" id="IPR012651">
    <property type="entry name" value="Thia_Transptr_ThiT"/>
</dbReference>
<dbReference type="KEGG" id="lcu:PL11_001505"/>
<keyword evidence="1" id="KW-0472">Membrane</keyword>
<gene>
    <name evidence="2" type="ORF">PL11_001505</name>
</gene>
<accession>A0A1S6QGF7</accession>
<dbReference type="NCBIfam" id="TIGR02357">
    <property type="entry name" value="ECF_ThiT_YuaJ"/>
    <property type="match status" value="1"/>
</dbReference>
<feature type="transmembrane region" description="Helical" evidence="1">
    <location>
        <begin position="7"/>
        <end position="26"/>
    </location>
</feature>
<feature type="transmembrane region" description="Helical" evidence="1">
    <location>
        <begin position="80"/>
        <end position="101"/>
    </location>
</feature>
<evidence type="ECO:0000256" key="1">
    <source>
        <dbReference type="SAM" id="Phobius"/>
    </source>
</evidence>
<dbReference type="RefSeq" id="WP_035165844.1">
    <property type="nucleotide sequence ID" value="NZ_CP018906.1"/>
</dbReference>
<keyword evidence="1" id="KW-1133">Transmembrane helix</keyword>
<dbReference type="EMBL" id="CP018906">
    <property type="protein sequence ID" value="AQW20682.1"/>
    <property type="molecule type" value="Genomic_DNA"/>
</dbReference>
<name>A0A1S6QGF7_9LACO</name>
<keyword evidence="3" id="KW-1185">Reference proteome</keyword>
<dbReference type="Pfam" id="PF09515">
    <property type="entry name" value="Thia_YuaJ"/>
    <property type="match status" value="1"/>
</dbReference>
<dbReference type="GO" id="GO:0005886">
    <property type="term" value="C:plasma membrane"/>
    <property type="evidence" value="ECO:0007669"/>
    <property type="project" value="InterPro"/>
</dbReference>
<dbReference type="AlphaFoldDB" id="A0A1S6QGF7"/>
<evidence type="ECO:0000313" key="3">
    <source>
        <dbReference type="Proteomes" id="UP000030361"/>
    </source>
</evidence>
<dbReference type="Gene3D" id="1.10.1760.20">
    <property type="match status" value="1"/>
</dbReference>
<keyword evidence="1" id="KW-0812">Transmembrane</keyword>
<reference evidence="2 3" key="1">
    <citation type="journal article" date="2015" name="Genome Announc.">
        <title>Genome Sequence of Lactobacillus curieae CCTCC M 2011381T, a Novel Producer of Gamma-aminobutyric Acid.</title>
        <authorList>
            <person name="Wang Y."/>
            <person name="Wang Y."/>
            <person name="Lang C."/>
            <person name="Wei D."/>
            <person name="Xu P."/>
            <person name="Xie J."/>
        </authorList>
    </citation>
    <scope>NUCLEOTIDE SEQUENCE [LARGE SCALE GENOMIC DNA]</scope>
    <source>
        <strain evidence="2 3">CCTCC M 2011381</strain>
    </source>
</reference>
<feature type="transmembrane region" description="Helical" evidence="1">
    <location>
        <begin position="54"/>
        <end position="74"/>
    </location>
</feature>
<feature type="transmembrane region" description="Helical" evidence="1">
    <location>
        <begin position="113"/>
        <end position="133"/>
    </location>
</feature>
<organism evidence="2 3">
    <name type="scientific">Lentilactobacillus curieae</name>
    <dbReference type="NCBI Taxonomy" id="1138822"/>
    <lineage>
        <taxon>Bacteria</taxon>
        <taxon>Bacillati</taxon>
        <taxon>Bacillota</taxon>
        <taxon>Bacilli</taxon>
        <taxon>Lactobacillales</taxon>
        <taxon>Lactobacillaceae</taxon>
        <taxon>Lentilactobacillus</taxon>
    </lineage>
</organism>
<evidence type="ECO:0000313" key="2">
    <source>
        <dbReference type="EMBL" id="AQW20682.1"/>
    </source>
</evidence>
<dbReference type="Proteomes" id="UP000030361">
    <property type="component" value="Chromosome"/>
</dbReference>